<evidence type="ECO:0000256" key="5">
    <source>
        <dbReference type="ARBA" id="ARBA00023136"/>
    </source>
</evidence>
<dbReference type="AlphaFoldDB" id="A0A0E3ZMD0"/>
<keyword evidence="8" id="KW-1185">Reference proteome</keyword>
<dbReference type="RefSeq" id="WP_046330397.1">
    <property type="nucleotide sequence ID" value="NZ_CP007501.1"/>
</dbReference>
<feature type="transmembrane region" description="Helical" evidence="6">
    <location>
        <begin position="116"/>
        <end position="140"/>
    </location>
</feature>
<keyword evidence="4 6" id="KW-1133">Transmembrane helix</keyword>
<reference evidence="7 8" key="1">
    <citation type="submission" date="2014-03" db="EMBL/GenBank/DDBJ databases">
        <title>Genome of Polynucleobacter strain MWH-MoK4.</title>
        <authorList>
            <person name="Hahn M.W."/>
        </authorList>
    </citation>
    <scope>NUCLEOTIDE SEQUENCE [LARGE SCALE GENOMIC DNA]</scope>
    <source>
        <strain evidence="7 8">MWH-MoK4</strain>
    </source>
</reference>
<comment type="subcellular location">
    <subcellularLocation>
        <location evidence="1">Membrane</location>
        <topology evidence="1">Multi-pass membrane protein</topology>
    </subcellularLocation>
</comment>
<feature type="transmembrane region" description="Helical" evidence="6">
    <location>
        <begin position="278"/>
        <end position="297"/>
    </location>
</feature>
<feature type="transmembrane region" description="Helical" evidence="6">
    <location>
        <begin position="12"/>
        <end position="38"/>
    </location>
</feature>
<dbReference type="PANTHER" id="PTHR23538:SF1">
    <property type="entry name" value="44.5 KD BACTERIOCHLOROPHYLL SYNTHASE SUBUNIT"/>
    <property type="match status" value="1"/>
</dbReference>
<gene>
    <name evidence="7" type="ORF">CL55_00013280</name>
</gene>
<evidence type="ECO:0000256" key="4">
    <source>
        <dbReference type="ARBA" id="ARBA00022989"/>
    </source>
</evidence>
<feature type="transmembrane region" description="Helical" evidence="6">
    <location>
        <begin position="86"/>
        <end position="110"/>
    </location>
</feature>
<sequence length="442" mass="46671">MSIAISRPLLNLSTFGWLSIVRIGLVQACIGAIVVMTTSTLNRIMVVELALPASLPGFLVAIHYFVQVIRPRMGFESDSGAKKTPWILGGITLLAIGGFGAAIATTLMGVHLLLGIASAIVAFFFIGVGVSMSGTSLLALLAKGVSDERRAAAATTVWLMMIFGFAMTSGIAGKFLDPYEPQKVILISGIISLSAMTLSFAALFKLESHDLQNSRTHADKKVPFKKALSDILADPDTKRFTIFIFLSMLAFSAQDLILEPFAGMIFKYTLGETTSLSGIQHAGVLTGMLLVAICGSSSLRKYFGSLRSWMIYGCLASALAMFGLVLAGLLEGDWPLKPNVFLLGLANGAFSIAAIASMMRLAVVGGAGKEGVRIGLWGGAQAIAFGMGGLIGAGASDLARSIFNNPAYAYSSVFFIEALLFVVSAYMASLVERKNSTTSQAR</sequence>
<accession>A0A0E3ZMD0</accession>
<dbReference type="InterPro" id="IPR026036">
    <property type="entry name" value="PucC"/>
</dbReference>
<comment type="similarity">
    <text evidence="2">Belongs to the PucC family.</text>
</comment>
<feature type="transmembrane region" description="Helical" evidence="6">
    <location>
        <begin position="240"/>
        <end position="258"/>
    </location>
</feature>
<feature type="transmembrane region" description="Helical" evidence="6">
    <location>
        <begin position="309"/>
        <end position="329"/>
    </location>
</feature>
<dbReference type="SUPFAM" id="SSF103473">
    <property type="entry name" value="MFS general substrate transporter"/>
    <property type="match status" value="1"/>
</dbReference>
<feature type="transmembrane region" description="Helical" evidence="6">
    <location>
        <begin position="152"/>
        <end position="172"/>
    </location>
</feature>
<dbReference type="KEGG" id="pdq:CL55_00013280"/>
<feature type="transmembrane region" description="Helical" evidence="6">
    <location>
        <begin position="374"/>
        <end position="395"/>
    </location>
</feature>
<dbReference type="CDD" id="cd06176">
    <property type="entry name" value="MFS_BCD_PucC-like"/>
    <property type="match status" value="1"/>
</dbReference>
<dbReference type="PATRIC" id="fig|576611.7.peg.1350"/>
<proteinExistence type="inferred from homology"/>
<evidence type="ECO:0000313" key="8">
    <source>
        <dbReference type="Proteomes" id="UP000061135"/>
    </source>
</evidence>
<feature type="transmembrane region" description="Helical" evidence="6">
    <location>
        <begin position="44"/>
        <end position="66"/>
    </location>
</feature>
<dbReference type="EMBL" id="CP007501">
    <property type="protein sequence ID" value="AKD25661.1"/>
    <property type="molecule type" value="Genomic_DNA"/>
</dbReference>
<feature type="transmembrane region" description="Helical" evidence="6">
    <location>
        <begin position="341"/>
        <end position="362"/>
    </location>
</feature>
<protein>
    <submittedName>
        <fullName evidence="7">PUCC protein</fullName>
    </submittedName>
</protein>
<dbReference type="STRING" id="1835254.CL55_00013280"/>
<evidence type="ECO:0000256" key="6">
    <source>
        <dbReference type="SAM" id="Phobius"/>
    </source>
</evidence>
<dbReference type="Proteomes" id="UP000061135">
    <property type="component" value="Chromosome"/>
</dbReference>
<evidence type="ECO:0000256" key="1">
    <source>
        <dbReference type="ARBA" id="ARBA00004141"/>
    </source>
</evidence>
<feature type="transmembrane region" description="Helical" evidence="6">
    <location>
        <begin position="184"/>
        <end position="204"/>
    </location>
</feature>
<dbReference type="Pfam" id="PF03209">
    <property type="entry name" value="PUCC"/>
    <property type="match status" value="1"/>
</dbReference>
<name>A0A0E3ZMD0_9BURK</name>
<keyword evidence="5 6" id="KW-0472">Membrane</keyword>
<dbReference type="InterPro" id="IPR004896">
    <property type="entry name" value="PucC-rel"/>
</dbReference>
<feature type="transmembrane region" description="Helical" evidence="6">
    <location>
        <begin position="407"/>
        <end position="428"/>
    </location>
</feature>
<evidence type="ECO:0000256" key="3">
    <source>
        <dbReference type="ARBA" id="ARBA00022692"/>
    </source>
</evidence>
<dbReference type="PIRSF" id="PIRSF016565">
    <property type="entry name" value="PucC"/>
    <property type="match status" value="1"/>
</dbReference>
<keyword evidence="3 6" id="KW-0812">Transmembrane</keyword>
<dbReference type="Gene3D" id="1.20.1250.20">
    <property type="entry name" value="MFS general substrate transporter like domains"/>
    <property type="match status" value="1"/>
</dbReference>
<evidence type="ECO:0000313" key="7">
    <source>
        <dbReference type="EMBL" id="AKD25661.1"/>
    </source>
</evidence>
<dbReference type="PANTHER" id="PTHR23538">
    <property type="entry name" value="44.5 KD BACTERIOCHLOROPHYLL SYNTHASE SUBUNIT"/>
    <property type="match status" value="1"/>
</dbReference>
<evidence type="ECO:0000256" key="2">
    <source>
        <dbReference type="ARBA" id="ARBA00008412"/>
    </source>
</evidence>
<dbReference type="GO" id="GO:0016020">
    <property type="term" value="C:membrane"/>
    <property type="evidence" value="ECO:0007669"/>
    <property type="project" value="UniProtKB-SubCell"/>
</dbReference>
<organism evidence="7 8">
    <name type="scientific">Polynucleobacter duraquae</name>
    <dbReference type="NCBI Taxonomy" id="1835254"/>
    <lineage>
        <taxon>Bacteria</taxon>
        <taxon>Pseudomonadati</taxon>
        <taxon>Pseudomonadota</taxon>
        <taxon>Betaproteobacteria</taxon>
        <taxon>Burkholderiales</taxon>
        <taxon>Burkholderiaceae</taxon>
        <taxon>Polynucleobacter</taxon>
    </lineage>
</organism>
<dbReference type="InterPro" id="IPR036259">
    <property type="entry name" value="MFS_trans_sf"/>
</dbReference>
<dbReference type="HOGENOM" id="CLU_030017_1_0_4"/>